<accession>A0A2A2FFY4</accession>
<protein>
    <submittedName>
        <fullName evidence="2">Uncharacterized protein</fullName>
    </submittedName>
</protein>
<reference evidence="2 3" key="1">
    <citation type="submission" date="2017-08" db="EMBL/GenBank/DDBJ databases">
        <title>The strain WRN001 was isolated from Binhai saline alkaline soil, Tianjin, China.</title>
        <authorList>
            <person name="Liu D."/>
            <person name="Zhang G."/>
        </authorList>
    </citation>
    <scope>NUCLEOTIDE SEQUENCE [LARGE SCALE GENOMIC DNA]</scope>
    <source>
        <strain evidence="2 3">WN019</strain>
    </source>
</reference>
<organism evidence="2 3">
    <name type="scientific">Halorubrum salipaludis</name>
    <dbReference type="NCBI Taxonomy" id="2032630"/>
    <lineage>
        <taxon>Archaea</taxon>
        <taxon>Methanobacteriati</taxon>
        <taxon>Methanobacteriota</taxon>
        <taxon>Stenosarchaea group</taxon>
        <taxon>Halobacteria</taxon>
        <taxon>Halobacteriales</taxon>
        <taxon>Haloferacaceae</taxon>
        <taxon>Halorubrum</taxon>
    </lineage>
</organism>
<proteinExistence type="predicted"/>
<feature type="region of interest" description="Disordered" evidence="1">
    <location>
        <begin position="1"/>
        <end position="94"/>
    </location>
</feature>
<sequence>MSDEIPAPPTLNEPTGAPIDEPSATRGANSPRNPRDNSDRDENGRDESGRDDDRPRDGVDPPEEGERDRSGPDRSERDRAKTDPSETDDECDPESVEYRIERLRLLRIVVTLAVVVARLIRSF</sequence>
<feature type="compositionally biased region" description="Basic and acidic residues" evidence="1">
    <location>
        <begin position="33"/>
        <end position="84"/>
    </location>
</feature>
<feature type="compositionally biased region" description="Pro residues" evidence="1">
    <location>
        <begin position="1"/>
        <end position="11"/>
    </location>
</feature>
<evidence type="ECO:0000256" key="1">
    <source>
        <dbReference type="SAM" id="MobiDB-lite"/>
    </source>
</evidence>
<feature type="compositionally biased region" description="Acidic residues" evidence="1">
    <location>
        <begin position="85"/>
        <end position="94"/>
    </location>
</feature>
<comment type="caution">
    <text evidence="2">The sequence shown here is derived from an EMBL/GenBank/DDBJ whole genome shotgun (WGS) entry which is preliminary data.</text>
</comment>
<name>A0A2A2FFY4_9EURY</name>
<dbReference type="RefSeq" id="WP_095636930.1">
    <property type="nucleotide sequence ID" value="NZ_NSKC01000004.1"/>
</dbReference>
<keyword evidence="3" id="KW-1185">Reference proteome</keyword>
<gene>
    <name evidence="2" type="ORF">CK500_09175</name>
</gene>
<evidence type="ECO:0000313" key="3">
    <source>
        <dbReference type="Proteomes" id="UP000218083"/>
    </source>
</evidence>
<dbReference type="Proteomes" id="UP000218083">
    <property type="component" value="Unassembled WGS sequence"/>
</dbReference>
<dbReference type="AlphaFoldDB" id="A0A2A2FFY4"/>
<dbReference type="EMBL" id="NSKC01000004">
    <property type="protein sequence ID" value="PAU83674.1"/>
    <property type="molecule type" value="Genomic_DNA"/>
</dbReference>
<evidence type="ECO:0000313" key="2">
    <source>
        <dbReference type="EMBL" id="PAU83674.1"/>
    </source>
</evidence>